<dbReference type="GO" id="GO:0000703">
    <property type="term" value="F:oxidized pyrimidine nucleobase lesion DNA N-glycosylase activity"/>
    <property type="evidence" value="ECO:0007669"/>
    <property type="project" value="UniProtKB-ARBA"/>
</dbReference>
<proteinExistence type="inferred from homology"/>
<sequence length="294" mass="32744">MGKRVRHVAKTKRVLVPKGPKKTMTTSSASKKPRSSGGRRKGDWKNDLALIKRLRARRSAPVDSIGCERLANVNASQADFEWQCLVAAMLSSQTRDQATAEAMAALEAAKVNSVQRICSASVGKVAKLIKAVGFFNVKAKTLREAARICKKDYKGRIPNTLEGLMKLPGIGPKMAHLIMHSAFDRQEGICVDTHVHRIANQLKWVRSKTPEETRMRLEELLPRREWADINVLLVGLGQMQQQASLDLISQALRLRGRVDALRLLRKIGVPLRAGQHDQLDKMAAGNKDVQRLLR</sequence>
<dbReference type="InterPro" id="IPR000445">
    <property type="entry name" value="HhH_motif"/>
</dbReference>
<dbReference type="AlphaFoldDB" id="A0A9P1GPI7"/>
<dbReference type="SUPFAM" id="SSF48150">
    <property type="entry name" value="DNA-glycosylase"/>
    <property type="match status" value="1"/>
</dbReference>
<evidence type="ECO:0000313" key="11">
    <source>
        <dbReference type="EMBL" id="CAL4805984.1"/>
    </source>
</evidence>
<comment type="similarity">
    <text evidence="1">Belongs to the Nth/MutY family.</text>
</comment>
<evidence type="ECO:0000256" key="1">
    <source>
        <dbReference type="ARBA" id="ARBA00008343"/>
    </source>
</evidence>
<dbReference type="SMART" id="SM00478">
    <property type="entry name" value="ENDO3c"/>
    <property type="match status" value="1"/>
</dbReference>
<dbReference type="GO" id="GO:0006289">
    <property type="term" value="P:nucleotide-excision repair"/>
    <property type="evidence" value="ECO:0007669"/>
    <property type="project" value="TreeGrafter"/>
</dbReference>
<evidence type="ECO:0000259" key="8">
    <source>
        <dbReference type="SMART" id="SM00478"/>
    </source>
</evidence>
<evidence type="ECO:0000256" key="4">
    <source>
        <dbReference type="ARBA" id="ARBA00023204"/>
    </source>
</evidence>
<dbReference type="GO" id="GO:0005634">
    <property type="term" value="C:nucleus"/>
    <property type="evidence" value="ECO:0007669"/>
    <property type="project" value="TreeGrafter"/>
</dbReference>
<dbReference type="InterPro" id="IPR003265">
    <property type="entry name" value="HhH-GPD_domain"/>
</dbReference>
<feature type="compositionally biased region" description="Basic residues" evidence="7">
    <location>
        <begin position="1"/>
        <end position="21"/>
    </location>
</feature>
<dbReference type="Pfam" id="PF00633">
    <property type="entry name" value="HHH"/>
    <property type="match status" value="1"/>
</dbReference>
<name>A0A9P1GPI7_9DINO</name>
<evidence type="ECO:0000256" key="7">
    <source>
        <dbReference type="SAM" id="MobiDB-lite"/>
    </source>
</evidence>
<feature type="domain" description="HhH-GPD" evidence="8">
    <location>
        <begin position="90"/>
        <end position="239"/>
    </location>
</feature>
<reference evidence="9" key="1">
    <citation type="submission" date="2022-10" db="EMBL/GenBank/DDBJ databases">
        <authorList>
            <person name="Chen Y."/>
            <person name="Dougan E. K."/>
            <person name="Chan C."/>
            <person name="Rhodes N."/>
            <person name="Thang M."/>
        </authorList>
    </citation>
    <scope>NUCLEOTIDE SEQUENCE</scope>
</reference>
<dbReference type="InterPro" id="IPR004036">
    <property type="entry name" value="Endonuclease-III-like_CS2"/>
</dbReference>
<dbReference type="PANTHER" id="PTHR43286:SF1">
    <property type="entry name" value="ENDONUCLEASE III-LIKE PROTEIN 1"/>
    <property type="match status" value="1"/>
</dbReference>
<feature type="region of interest" description="Disordered" evidence="7">
    <location>
        <begin position="1"/>
        <end position="43"/>
    </location>
</feature>
<dbReference type="InterPro" id="IPR011257">
    <property type="entry name" value="DNA_glycosylase"/>
</dbReference>
<gene>
    <name evidence="9" type="ORF">C1SCF055_LOCUS43222</name>
</gene>
<dbReference type="PANTHER" id="PTHR43286">
    <property type="entry name" value="ENDONUCLEASE III-LIKE PROTEIN 1"/>
    <property type="match status" value="1"/>
</dbReference>
<dbReference type="Gene3D" id="1.10.340.30">
    <property type="entry name" value="Hypothetical protein, domain 2"/>
    <property type="match status" value="1"/>
</dbReference>
<dbReference type="InterPro" id="IPR023170">
    <property type="entry name" value="HhH_base_excis_C"/>
</dbReference>
<evidence type="ECO:0000313" key="10">
    <source>
        <dbReference type="EMBL" id="CAL1172047.1"/>
    </source>
</evidence>
<keyword evidence="2" id="KW-0227">DNA damage</keyword>
<dbReference type="GO" id="GO:0003906">
    <property type="term" value="F:DNA-(apurinic or apyrimidinic site) endonuclease activity"/>
    <property type="evidence" value="ECO:0007669"/>
    <property type="project" value="TreeGrafter"/>
</dbReference>
<organism evidence="9">
    <name type="scientific">Cladocopium goreaui</name>
    <dbReference type="NCBI Taxonomy" id="2562237"/>
    <lineage>
        <taxon>Eukaryota</taxon>
        <taxon>Sar</taxon>
        <taxon>Alveolata</taxon>
        <taxon>Dinophyceae</taxon>
        <taxon>Suessiales</taxon>
        <taxon>Symbiodiniaceae</taxon>
        <taxon>Cladocopium</taxon>
    </lineage>
</organism>
<evidence type="ECO:0000256" key="2">
    <source>
        <dbReference type="ARBA" id="ARBA00022763"/>
    </source>
</evidence>
<evidence type="ECO:0000256" key="3">
    <source>
        <dbReference type="ARBA" id="ARBA00022801"/>
    </source>
</evidence>
<dbReference type="EMBL" id="CAMXCT030006707">
    <property type="protein sequence ID" value="CAL4805984.1"/>
    <property type="molecule type" value="Genomic_DNA"/>
</dbReference>
<comment type="caution">
    <text evidence="9">The sequence shown here is derived from an EMBL/GenBank/DDBJ whole genome shotgun (WGS) entry which is preliminary data.</text>
</comment>
<dbReference type="GO" id="GO:0003677">
    <property type="term" value="F:DNA binding"/>
    <property type="evidence" value="ECO:0007669"/>
    <property type="project" value="InterPro"/>
</dbReference>
<protein>
    <submittedName>
        <fullName evidence="11">HhH-GPD domain-containing protein</fullName>
    </submittedName>
</protein>
<dbReference type="EMBL" id="CAMXCT010006707">
    <property type="protein sequence ID" value="CAI4018672.1"/>
    <property type="molecule type" value="Genomic_DNA"/>
</dbReference>
<accession>A0A9P1GPI7</accession>
<dbReference type="Proteomes" id="UP001152797">
    <property type="component" value="Unassembled WGS sequence"/>
</dbReference>
<dbReference type="GO" id="GO:0006285">
    <property type="term" value="P:base-excision repair, AP site formation"/>
    <property type="evidence" value="ECO:0007669"/>
    <property type="project" value="TreeGrafter"/>
</dbReference>
<dbReference type="EMBL" id="CAMXCT020006707">
    <property type="protein sequence ID" value="CAL1172047.1"/>
    <property type="molecule type" value="Genomic_DNA"/>
</dbReference>
<dbReference type="PROSITE" id="PS01155">
    <property type="entry name" value="ENDONUCLEASE_III_2"/>
    <property type="match status" value="1"/>
</dbReference>
<dbReference type="FunFam" id="1.10.340.30:FF:000001">
    <property type="entry name" value="Endonuclease III"/>
    <property type="match status" value="1"/>
</dbReference>
<dbReference type="CDD" id="cd00056">
    <property type="entry name" value="ENDO3c"/>
    <property type="match status" value="1"/>
</dbReference>
<keyword evidence="6" id="KW-0326">Glycosidase</keyword>
<evidence type="ECO:0000313" key="9">
    <source>
        <dbReference type="EMBL" id="CAI4018672.1"/>
    </source>
</evidence>
<reference evidence="10" key="2">
    <citation type="submission" date="2024-04" db="EMBL/GenBank/DDBJ databases">
        <authorList>
            <person name="Chen Y."/>
            <person name="Shah S."/>
            <person name="Dougan E. K."/>
            <person name="Thang M."/>
            <person name="Chan C."/>
        </authorList>
    </citation>
    <scope>NUCLEOTIDE SEQUENCE [LARGE SCALE GENOMIC DNA]</scope>
</reference>
<evidence type="ECO:0000313" key="12">
    <source>
        <dbReference type="Proteomes" id="UP001152797"/>
    </source>
</evidence>
<keyword evidence="12" id="KW-1185">Reference proteome</keyword>
<dbReference type="Gene3D" id="1.10.1670.10">
    <property type="entry name" value="Helix-hairpin-Helix base-excision DNA repair enzymes (C-terminal)"/>
    <property type="match status" value="1"/>
</dbReference>
<evidence type="ECO:0000256" key="5">
    <source>
        <dbReference type="ARBA" id="ARBA00023239"/>
    </source>
</evidence>
<dbReference type="OrthoDB" id="2099276at2759"/>
<keyword evidence="4" id="KW-0234">DNA repair</keyword>
<keyword evidence="5" id="KW-0456">Lyase</keyword>
<keyword evidence="3" id="KW-0378">Hydrolase</keyword>
<evidence type="ECO:0000256" key="6">
    <source>
        <dbReference type="ARBA" id="ARBA00023295"/>
    </source>
</evidence>
<dbReference type="Pfam" id="PF00730">
    <property type="entry name" value="HhH-GPD"/>
    <property type="match status" value="1"/>
</dbReference>
<dbReference type="GO" id="GO:0016829">
    <property type="term" value="F:lyase activity"/>
    <property type="evidence" value="ECO:0007669"/>
    <property type="project" value="UniProtKB-KW"/>
</dbReference>